<keyword evidence="6 13" id="KW-1145">T=7 icosahedral capsid protein</keyword>
<protein>
    <recommendedName>
        <fullName evidence="12 13">Major capsid protein L1</fullName>
    </recommendedName>
</protein>
<evidence type="ECO:0000256" key="10">
    <source>
        <dbReference type="ARBA" id="ARBA00023157"/>
    </source>
</evidence>
<dbReference type="EMBL" id="LR862004">
    <property type="protein sequence ID" value="CAD1814056.1"/>
    <property type="molecule type" value="Genomic_DNA"/>
</dbReference>
<evidence type="ECO:0000313" key="16">
    <source>
        <dbReference type="EMBL" id="CAD1807071.1"/>
    </source>
</evidence>
<sequence>MYLIPTHMCLHCLTQQKLLTLQYHLQQYLIYIHKQDLILHFLQCHLVSPMCHCHRLLHLLQYQYMAQIFIYILHCCILANAVNVFHIFLQITMWRLNDNKVYLPPPGPIASIVSTDEYVQRTNLFYHAGSSRLLAVGHPFFPIKNNSGKVIVPKVSGHQYRVFRVKLPDPNKFGFSETTLVTSDTQRLVWGCVGVEIGRGQPLGVGISGHPYLNKYDDIENPSGYGTSPGQDNRENVAMDYKQTQLCIVGCTPPMGEYWGKGVPCSTSGITQGDCPVIELKSEVIEDGDMVDTGFGALDFASLQASKSDVPLDLCNTKSKYPDYLGMAAEPYGNSLFFFLRREQMFVRHFFNKAGTTGDAVPQDLYIAGTGNRAKIAGSIYYSTPSGSLVTSDSQLFNKPLWMQKAQGHNNGICFGNQVFVTVVDTTRSTNLTLCASTESVLPTTYDNTKFKEYLRHAEEFDLQFIFQLCIITLNPEVMTYIHTMDASLLEDWNFGVSPPATASLEDTYRFLANKAITCQKNVPPKAKEDPYKNYTFWDVDLTERFSAQLTQFPLGRKFVMQAGLRPRPKLKSGKRAAPSSSSAPASKRKKTKR</sequence>
<dbReference type="GO" id="GO:0042025">
    <property type="term" value="C:host cell nucleus"/>
    <property type="evidence" value="ECO:0007669"/>
    <property type="project" value="UniProtKB-SubCell"/>
</dbReference>
<dbReference type="EMBL" id="LR861844">
    <property type="protein sequence ID" value="CAD1807071.1"/>
    <property type="molecule type" value="Genomic_DNA"/>
</dbReference>
<comment type="subcellular location">
    <subcellularLocation>
        <location evidence="12">Virion</location>
    </subcellularLocation>
    <subcellularLocation>
        <location evidence="12">Host nucleus</location>
    </subcellularLocation>
</comment>
<dbReference type="PRINTS" id="PR00865">
    <property type="entry name" value="HPVCAPSIDL1"/>
</dbReference>
<keyword evidence="7 12" id="KW-0946">Virion</keyword>
<evidence type="ECO:0000256" key="2">
    <source>
        <dbReference type="ARBA" id="ARBA00022562"/>
    </source>
</evidence>
<keyword evidence="15" id="KW-0812">Transmembrane</keyword>
<accession>A0A7G2A3Z6</accession>
<feature type="disulfide bond" description="Interchain (with Cys-519)" evidence="12">
    <location>
        <position position="265"/>
    </location>
</feature>
<evidence type="ECO:0000256" key="3">
    <source>
        <dbReference type="ARBA" id="ARBA00022581"/>
    </source>
</evidence>
<organism evidence="16">
    <name type="scientific">human papillomavirus 91</name>
    <dbReference type="NCBI Taxonomy" id="202252"/>
    <lineage>
        <taxon>Viruses</taxon>
        <taxon>Monodnaviria</taxon>
        <taxon>Shotokuvirae</taxon>
        <taxon>Cossaviricota</taxon>
        <taxon>Papovaviricetes</taxon>
        <taxon>Zurhausenvirales</taxon>
        <taxon>Papillomaviridae</taxon>
        <taxon>Firstpapillomavirinae</taxon>
        <taxon>Alphapapillomavirus</taxon>
        <taxon>Alphapapillomavirus 8</taxon>
    </lineage>
</organism>
<keyword evidence="5 12" id="KW-1161">Viral attachment to host cell</keyword>
<dbReference type="HAMAP" id="MF_04002">
    <property type="entry name" value="PPV_L1"/>
    <property type="match status" value="1"/>
</dbReference>
<evidence type="ECO:0000313" key="18">
    <source>
        <dbReference type="EMBL" id="CAD1814056.1"/>
    </source>
</evidence>
<keyword evidence="10 12" id="KW-1015">Disulfide bond</keyword>
<keyword evidence="15" id="KW-1133">Transmembrane helix</keyword>
<gene>
    <name evidence="12 13 16" type="primary">L1</name>
</gene>
<dbReference type="Gene3D" id="2.60.175.20">
    <property type="entry name" value="Major capsid L1 (late) superfamily, Papillomavirus"/>
    <property type="match status" value="2"/>
</dbReference>
<dbReference type="GO" id="GO:0075509">
    <property type="term" value="P:endocytosis involved in viral entry into host cell"/>
    <property type="evidence" value="ECO:0007669"/>
    <property type="project" value="UniProtKB-KW"/>
</dbReference>
<dbReference type="InterPro" id="IPR002210">
    <property type="entry name" value="Capsid_L1_Papillomavir"/>
</dbReference>
<feature type="disulfide bond" description="Interchain (with Cys-265)" evidence="12">
    <location>
        <position position="519"/>
    </location>
</feature>
<keyword evidence="1 12" id="KW-0167">Capsid protein</keyword>
<evidence type="ECO:0000256" key="5">
    <source>
        <dbReference type="ARBA" id="ARBA00022804"/>
    </source>
</evidence>
<dbReference type="GO" id="GO:0005198">
    <property type="term" value="F:structural molecule activity"/>
    <property type="evidence" value="ECO:0007669"/>
    <property type="project" value="UniProtKB-UniRule"/>
</dbReference>
<comment type="function">
    <text evidence="12 13">Forms an icosahedral capsid with a T=7 symmetry and a 50 nm diameter. The capsid is composed of 72 pentamers linked to each other by disulfide bonds and associated with L2 proteins. Binds to heparan sulfate proteoglycans on cell surface of basal layer keratinocytes to provide initial virion attachment. This binding mediates a conformational change in the virus capsid that facilitates efficient infection. The virion enters the host cell via endocytosis. During virus trafficking, L1 protein dissociates from the viral DNA and the genomic DNA is released to the host nucleus. The virion assembly takes place within the cell nucleus. Encapsulates the genomic DNA together with protein L2.</text>
</comment>
<keyword evidence="11 12" id="KW-1160">Virus entry into host cell</keyword>
<comment type="similarity">
    <text evidence="12 13">Belongs to the papillomaviridae L1 protein family.</text>
</comment>
<keyword evidence="3 12" id="KW-0945">Host-virus interaction</keyword>
<evidence type="ECO:0000313" key="17">
    <source>
        <dbReference type="EMBL" id="CAD1807725.1"/>
    </source>
</evidence>
<evidence type="ECO:0000256" key="8">
    <source>
        <dbReference type="ARBA" id="ARBA00022890"/>
    </source>
</evidence>
<dbReference type="InterPro" id="IPR011222">
    <property type="entry name" value="dsDNA_vir_gr_I_capsid"/>
</dbReference>
<reference evidence="16" key="1">
    <citation type="submission" date="2020-07" db="EMBL/GenBank/DDBJ databases">
        <authorList>
            <person name="Wienecke-Baldacchino K A."/>
        </authorList>
    </citation>
    <scope>NUCLEOTIDE SEQUENCE</scope>
    <source>
        <strain evidence="16">LNS2123864_HPV91</strain>
        <strain evidence="17">LNS5859951_HPV91</strain>
        <strain evidence="18">LNS7013133_HPV91</strain>
        <strain evidence="19">LNS9786324_HPV91</strain>
    </source>
</reference>
<evidence type="ECO:0000256" key="1">
    <source>
        <dbReference type="ARBA" id="ARBA00022561"/>
    </source>
</evidence>
<keyword evidence="8 12" id="KW-1164">Virus endocytosis by host</keyword>
<proteinExistence type="inferred from homology"/>
<keyword evidence="2 12" id="KW-1048">Host nucleus</keyword>
<evidence type="ECO:0000256" key="14">
    <source>
        <dbReference type="SAM" id="MobiDB-lite"/>
    </source>
</evidence>
<keyword evidence="15" id="KW-0472">Membrane</keyword>
<dbReference type="SUPFAM" id="SSF88648">
    <property type="entry name" value="Group I dsDNA viruses"/>
    <property type="match status" value="1"/>
</dbReference>
<comment type="subunit">
    <text evidence="12">Self-assembles into homopentamers. The capsid has an icosahedral symmetry and consists of 72 capsomers, with each capsomer being a pentamer of L1. Interacts with the minor capsid protein L2; this interaction is necessary for viral genome encapsidation. Interacts with protein E2; this interaction enhances E2-dependent replication and transcription activation.</text>
</comment>
<evidence type="ECO:0000256" key="12">
    <source>
        <dbReference type="HAMAP-Rule" id="MF_04002"/>
    </source>
</evidence>
<feature type="compositionally biased region" description="Low complexity" evidence="14">
    <location>
        <begin position="576"/>
        <end position="586"/>
    </location>
</feature>
<evidence type="ECO:0000256" key="15">
    <source>
        <dbReference type="SAM" id="Phobius"/>
    </source>
</evidence>
<dbReference type="EMBL" id="LR862082">
    <property type="protein sequence ID" value="CAD1814585.1"/>
    <property type="molecule type" value="Genomic_DNA"/>
</dbReference>
<feature type="transmembrane region" description="Helical" evidence="15">
    <location>
        <begin position="68"/>
        <end position="89"/>
    </location>
</feature>
<dbReference type="GO" id="GO:0039620">
    <property type="term" value="C:T=7 icosahedral viral capsid"/>
    <property type="evidence" value="ECO:0007669"/>
    <property type="project" value="UniProtKB-UniRule"/>
</dbReference>
<evidence type="ECO:0000256" key="9">
    <source>
        <dbReference type="ARBA" id="ARBA00022921"/>
    </source>
</evidence>
<evidence type="ECO:0000256" key="7">
    <source>
        <dbReference type="ARBA" id="ARBA00022844"/>
    </source>
</evidence>
<keyword evidence="9 12" id="KW-0426">Late protein</keyword>
<keyword evidence="4 12" id="KW-1162">Viral penetration into host cytoplasm</keyword>
<evidence type="ECO:0000256" key="6">
    <source>
        <dbReference type="ARBA" id="ARBA00022828"/>
    </source>
</evidence>
<evidence type="ECO:0000256" key="4">
    <source>
        <dbReference type="ARBA" id="ARBA00022595"/>
    </source>
</evidence>
<dbReference type="Pfam" id="PF00500">
    <property type="entry name" value="Late_protein_L1"/>
    <property type="match status" value="1"/>
</dbReference>
<dbReference type="GO" id="GO:0019062">
    <property type="term" value="P:virion attachment to host cell"/>
    <property type="evidence" value="ECO:0007669"/>
    <property type="project" value="UniProtKB-UniRule"/>
</dbReference>
<feature type="region of interest" description="Disordered" evidence="14">
    <location>
        <begin position="566"/>
        <end position="594"/>
    </location>
</feature>
<name>A0A7G2A3Z6_9PAPI</name>
<dbReference type="EMBL" id="LR861935">
    <property type="protein sequence ID" value="CAD1807725.1"/>
    <property type="molecule type" value="Genomic_DNA"/>
</dbReference>
<evidence type="ECO:0000313" key="19">
    <source>
        <dbReference type="EMBL" id="CAD1814585.1"/>
    </source>
</evidence>
<evidence type="ECO:0000256" key="11">
    <source>
        <dbReference type="ARBA" id="ARBA00023296"/>
    </source>
</evidence>
<dbReference type="InterPro" id="IPR036973">
    <property type="entry name" value="Capsid_L1_sf_Papillomavir"/>
</dbReference>
<evidence type="ECO:0000256" key="13">
    <source>
        <dbReference type="RuleBase" id="RU361248"/>
    </source>
</evidence>